<dbReference type="InterPro" id="IPR008928">
    <property type="entry name" value="6-hairpin_glycosidase_sf"/>
</dbReference>
<dbReference type="InterPro" id="IPR013737">
    <property type="entry name" value="Bac_rhamnosid_N"/>
</dbReference>
<dbReference type="Proteomes" id="UP001149140">
    <property type="component" value="Unassembled WGS sequence"/>
</dbReference>
<dbReference type="Pfam" id="PF05592">
    <property type="entry name" value="Bac_rhamnosid"/>
    <property type="match status" value="1"/>
</dbReference>
<organism evidence="9 10">
    <name type="scientific">Solirubrobacter ginsenosidimutans</name>
    <dbReference type="NCBI Taxonomy" id="490573"/>
    <lineage>
        <taxon>Bacteria</taxon>
        <taxon>Bacillati</taxon>
        <taxon>Actinomycetota</taxon>
        <taxon>Thermoleophilia</taxon>
        <taxon>Solirubrobacterales</taxon>
        <taxon>Solirubrobacteraceae</taxon>
        <taxon>Solirubrobacter</taxon>
    </lineage>
</organism>
<protein>
    <recommendedName>
        <fullName evidence="2">alpha-L-rhamnosidase</fullName>
        <ecNumber evidence="2">3.2.1.40</ecNumber>
    </recommendedName>
</protein>
<dbReference type="Pfam" id="PF08531">
    <property type="entry name" value="Bac_rhamnosid_N"/>
    <property type="match status" value="2"/>
</dbReference>
<sequence>MLHRWLRAGMAAPLVCALALGATTTAQAATVSVGGLRIDNRADQPLGVDDPSPTLSWKLSGSGDAARQSAYEVRVSGDATWDSGRVDGAAPQATYAGPPLASRAHVSWQVRVWDGNGDASDWSAPASFEMGLLAPSDWGAAKWIQLPPPPLNRPVAIDVGEQDARYVRLDVTKLGLPLFESSYGTVSRIQLAELQVLAPDGTNLALGASVSAFDQFQSEGWGTKQLTDGRITSPGYMSRQSTTQAVSPSKWVQVDLKSAVHFNKIVLYPRSDARTPDGQVPNFPVDYTIRTSSTSSTPTTVIKTVTGEPTPPGPDLTNPLPIFARSFTAAKPVAKARLYVAGLGAYEATVNGKRVTDTVLNPGVTNPLKSVQYGTYDVTNLLADGANTLGVALGNGQTNVVPQANAATGRTTAYVKFTSIVGPAGTLLAPVDAGATSVQLDAVTGYAVGDTINIDTGDGGERLESRHVTAVGTNTITFSPGLTGAHPTGVAVQGSGAPTKPEMAVTPRLFARLEVTYTDGTTDAIVTDRGFRAKDGPTITDNWYSGTDYDAREVQAGWDKPGADLSDAKGWESPSITSPPSLDTKLVWREAPPVRVQKTFKPVTIKKVSSGSWSFDLGQNFAGMPQLHIPGGTVPAGTTIRMVPGESWSGNGTVNTTSAGAATGILDTYTTNGDTNGETFAAQFMYHGFQYVQVSGLPDDFVPDANTLVGLQTNADVPTGGSVTTSNDLINTIHRMSEYSIRSNMQSIFTDCPHREKLGWLADMIQSMGAIHSNFDVSGFLRNMQRDMVESQQPDGLIPGTAPEFPNFGGGYRDDVNWGGAFIITPYFLWQTYGDTRTMREYYAPMQAYLAYVRKQIGANGLLVSGLGDWIAGDTTTPKEATGTYGLYVIADQMAQMATFMGKTADAADYRALANSLAAAFNTAYFDPATKTYNSGATGSQALDALPLKMGIVPDGAKQSVLDDLVARTNAYHPNGSGPHMSGGEVSLQPIYNVLMDNGRGDVLWNVLQEPSAPSYANFVAQGRTTIPESWDFAGSQNHMILLQIDEWFNAGLAGIQQAPGSTAYDRVVIKPQAVGSLTHVAGTYASPHGTISSEWTKGANGVSSMKVSVPAGSTATVYVPATADQSFVAVSGSATPTGRVDGYQVFSVAPGDVTFAQGTSTTAPVGGTVPATLALTLGAPATFGAFMPGLAKDYTASTTADVVSTAGDAALTVSDPGHLANGAFSLPSPLEVTFSKASWTAPVSHDAVTIGFEQHIGVNDALRTGGYSKTLTYTLSTTTP</sequence>
<dbReference type="PANTHER" id="PTHR33307:SF11">
    <property type="entry name" value="ALPHA-L-RHAMNOSIDASE"/>
    <property type="match status" value="1"/>
</dbReference>
<keyword evidence="10" id="KW-1185">Reference proteome</keyword>
<dbReference type="SUPFAM" id="SSF49785">
    <property type="entry name" value="Galactose-binding domain-like"/>
    <property type="match status" value="1"/>
</dbReference>
<dbReference type="GO" id="GO:0030596">
    <property type="term" value="F:alpha-L-rhamnosidase activity"/>
    <property type="evidence" value="ECO:0007669"/>
    <property type="project" value="UniProtKB-EC"/>
</dbReference>
<feature type="domain" description="Alpha-L-rhamnosidase C-terminal" evidence="8">
    <location>
        <begin position="1055"/>
        <end position="1130"/>
    </location>
</feature>
<evidence type="ECO:0000259" key="8">
    <source>
        <dbReference type="Pfam" id="PF17390"/>
    </source>
</evidence>
<dbReference type="SUPFAM" id="SSF48208">
    <property type="entry name" value="Six-hairpin glycosidases"/>
    <property type="match status" value="1"/>
</dbReference>
<feature type="domain" description="Alpha-L-rhamnosidase six-hairpin glycosidase" evidence="7">
    <location>
        <begin position="720"/>
        <end position="1051"/>
    </location>
</feature>
<comment type="catalytic activity">
    <reaction evidence="1">
        <text>Hydrolysis of terminal non-reducing alpha-L-rhamnose residues in alpha-L-rhamnosides.</text>
        <dbReference type="EC" id="3.2.1.40"/>
    </reaction>
</comment>
<dbReference type="Gene3D" id="2.60.40.10">
    <property type="entry name" value="Immunoglobulins"/>
    <property type="match status" value="1"/>
</dbReference>
<name>A0A9X3N1Z4_9ACTN</name>
<dbReference type="Gene3D" id="2.60.420.10">
    <property type="entry name" value="Maltose phosphorylase, domain 3"/>
    <property type="match status" value="1"/>
</dbReference>
<dbReference type="Pfam" id="PF17390">
    <property type="entry name" value="Bac_rhamnosid_C"/>
    <property type="match status" value="1"/>
</dbReference>
<dbReference type="Pfam" id="PF25788">
    <property type="entry name" value="Ig_Rha78A_N"/>
    <property type="match status" value="1"/>
</dbReference>
<dbReference type="Gene3D" id="1.50.10.10">
    <property type="match status" value="1"/>
</dbReference>
<dbReference type="InterPro" id="IPR035398">
    <property type="entry name" value="Bac_rhamnosid_C"/>
</dbReference>
<dbReference type="InterPro" id="IPR012341">
    <property type="entry name" value="6hp_glycosidase-like_sf"/>
</dbReference>
<dbReference type="InterPro" id="IPR016007">
    <property type="entry name" value="Alpha_rhamnosid"/>
</dbReference>
<feature type="signal peptide" evidence="4">
    <location>
        <begin position="1"/>
        <end position="28"/>
    </location>
</feature>
<dbReference type="EMBL" id="JAPDOD010000043">
    <property type="protein sequence ID" value="MDA0165217.1"/>
    <property type="molecule type" value="Genomic_DNA"/>
</dbReference>
<evidence type="ECO:0000313" key="10">
    <source>
        <dbReference type="Proteomes" id="UP001149140"/>
    </source>
</evidence>
<evidence type="ECO:0000313" key="9">
    <source>
        <dbReference type="EMBL" id="MDA0165217.1"/>
    </source>
</evidence>
<dbReference type="Gene3D" id="2.60.120.260">
    <property type="entry name" value="Galactose-binding domain-like"/>
    <property type="match status" value="3"/>
</dbReference>
<dbReference type="InterPro" id="IPR008979">
    <property type="entry name" value="Galactose-bd-like_sf"/>
</dbReference>
<keyword evidence="4" id="KW-0732">Signal</keyword>
<gene>
    <name evidence="9" type="ORF">OM076_33425</name>
</gene>
<dbReference type="InterPro" id="IPR008902">
    <property type="entry name" value="Rhamnosid_concanavalin"/>
</dbReference>
<dbReference type="InterPro" id="IPR035396">
    <property type="entry name" value="Bac_rhamnosid6H"/>
</dbReference>
<reference evidence="9" key="1">
    <citation type="submission" date="2022-10" db="EMBL/GenBank/DDBJ databases">
        <title>The WGS of Solirubrobacter ginsenosidimutans DSM 21036.</title>
        <authorList>
            <person name="Jiang Z."/>
        </authorList>
    </citation>
    <scope>NUCLEOTIDE SEQUENCE</scope>
    <source>
        <strain evidence="9">DSM 21036</strain>
    </source>
</reference>
<comment type="caution">
    <text evidence="9">The sequence shown here is derived from an EMBL/GenBank/DDBJ whole genome shotgun (WGS) entry which is preliminary data.</text>
</comment>
<dbReference type="InterPro" id="IPR013783">
    <property type="entry name" value="Ig-like_fold"/>
</dbReference>
<dbReference type="Pfam" id="PF17389">
    <property type="entry name" value="Bac_rhamnosid6H"/>
    <property type="match status" value="1"/>
</dbReference>
<evidence type="ECO:0000259" key="6">
    <source>
        <dbReference type="Pfam" id="PF08531"/>
    </source>
</evidence>
<feature type="domain" description="Bacterial alpha-L-rhamnosidase N-terminal" evidence="6">
    <location>
        <begin position="331"/>
        <end position="405"/>
    </location>
</feature>
<evidence type="ECO:0000256" key="4">
    <source>
        <dbReference type="SAM" id="SignalP"/>
    </source>
</evidence>
<dbReference type="PANTHER" id="PTHR33307">
    <property type="entry name" value="ALPHA-RHAMNOSIDASE (EUROFUNG)"/>
    <property type="match status" value="1"/>
</dbReference>
<evidence type="ECO:0000256" key="1">
    <source>
        <dbReference type="ARBA" id="ARBA00001445"/>
    </source>
</evidence>
<feature type="domain" description="Bacterial alpha-L-rhamnosidase N-terminal" evidence="6">
    <location>
        <begin position="499"/>
        <end position="597"/>
    </location>
</feature>
<evidence type="ECO:0000256" key="2">
    <source>
        <dbReference type="ARBA" id="ARBA00012652"/>
    </source>
</evidence>
<accession>A0A9X3N1Z4</accession>
<feature type="chain" id="PRO_5040748067" description="alpha-L-rhamnosidase" evidence="4">
    <location>
        <begin position="29"/>
        <end position="1281"/>
    </location>
</feature>
<dbReference type="GO" id="GO:0005975">
    <property type="term" value="P:carbohydrate metabolic process"/>
    <property type="evidence" value="ECO:0007669"/>
    <property type="project" value="InterPro"/>
</dbReference>
<evidence type="ECO:0000259" key="7">
    <source>
        <dbReference type="Pfam" id="PF17389"/>
    </source>
</evidence>
<evidence type="ECO:0000259" key="5">
    <source>
        <dbReference type="Pfam" id="PF05592"/>
    </source>
</evidence>
<feature type="domain" description="Alpha-L-rhamnosidase concanavalin-like" evidence="5">
    <location>
        <begin position="606"/>
        <end position="703"/>
    </location>
</feature>
<evidence type="ECO:0000256" key="3">
    <source>
        <dbReference type="ARBA" id="ARBA00022801"/>
    </source>
</evidence>
<dbReference type="EC" id="3.2.1.40" evidence="2"/>
<keyword evidence="3 9" id="KW-0378">Hydrolase</keyword>
<proteinExistence type="predicted"/>